<evidence type="ECO:0000313" key="4">
    <source>
        <dbReference type="Proteomes" id="UP000799537"/>
    </source>
</evidence>
<dbReference type="GeneID" id="54572428"/>
<gene>
    <name evidence="3" type="ORF">M409DRAFT_71407</name>
</gene>
<accession>A0A6A6BZI3</accession>
<protein>
    <recommendedName>
        <fullName evidence="5">Extracellular membrane protein CFEM domain-containing protein</fullName>
    </recommendedName>
</protein>
<keyword evidence="4" id="KW-1185">Reference proteome</keyword>
<keyword evidence="2" id="KW-0732">Signal</keyword>
<name>A0A6A6BZI3_ZASCE</name>
<dbReference type="EMBL" id="ML993647">
    <property type="protein sequence ID" value="KAF2158846.1"/>
    <property type="molecule type" value="Genomic_DNA"/>
</dbReference>
<proteinExistence type="predicted"/>
<feature type="chain" id="PRO_5025328150" description="Extracellular membrane protein CFEM domain-containing protein" evidence="2">
    <location>
        <begin position="18"/>
        <end position="83"/>
    </location>
</feature>
<dbReference type="RefSeq" id="XP_033659735.1">
    <property type="nucleotide sequence ID" value="XM_033819156.1"/>
</dbReference>
<evidence type="ECO:0000313" key="3">
    <source>
        <dbReference type="EMBL" id="KAF2158846.1"/>
    </source>
</evidence>
<dbReference type="OrthoDB" id="10465172at2759"/>
<evidence type="ECO:0000256" key="1">
    <source>
        <dbReference type="SAM" id="MobiDB-lite"/>
    </source>
</evidence>
<evidence type="ECO:0008006" key="5">
    <source>
        <dbReference type="Google" id="ProtNLM"/>
    </source>
</evidence>
<evidence type="ECO:0000256" key="2">
    <source>
        <dbReference type="SAM" id="SignalP"/>
    </source>
</evidence>
<dbReference type="Proteomes" id="UP000799537">
    <property type="component" value="Unassembled WGS sequence"/>
</dbReference>
<feature type="region of interest" description="Disordered" evidence="1">
    <location>
        <begin position="64"/>
        <end position="83"/>
    </location>
</feature>
<organism evidence="3 4">
    <name type="scientific">Zasmidium cellare ATCC 36951</name>
    <dbReference type="NCBI Taxonomy" id="1080233"/>
    <lineage>
        <taxon>Eukaryota</taxon>
        <taxon>Fungi</taxon>
        <taxon>Dikarya</taxon>
        <taxon>Ascomycota</taxon>
        <taxon>Pezizomycotina</taxon>
        <taxon>Dothideomycetes</taxon>
        <taxon>Dothideomycetidae</taxon>
        <taxon>Mycosphaerellales</taxon>
        <taxon>Mycosphaerellaceae</taxon>
        <taxon>Zasmidium</taxon>
    </lineage>
</organism>
<dbReference type="AlphaFoldDB" id="A0A6A6BZI3"/>
<reference evidence="3" key="1">
    <citation type="journal article" date="2020" name="Stud. Mycol.">
        <title>101 Dothideomycetes genomes: a test case for predicting lifestyles and emergence of pathogens.</title>
        <authorList>
            <person name="Haridas S."/>
            <person name="Albert R."/>
            <person name="Binder M."/>
            <person name="Bloem J."/>
            <person name="Labutti K."/>
            <person name="Salamov A."/>
            <person name="Andreopoulos B."/>
            <person name="Baker S."/>
            <person name="Barry K."/>
            <person name="Bills G."/>
            <person name="Bluhm B."/>
            <person name="Cannon C."/>
            <person name="Castanera R."/>
            <person name="Culley D."/>
            <person name="Daum C."/>
            <person name="Ezra D."/>
            <person name="Gonzalez J."/>
            <person name="Henrissat B."/>
            <person name="Kuo A."/>
            <person name="Liang C."/>
            <person name="Lipzen A."/>
            <person name="Lutzoni F."/>
            <person name="Magnuson J."/>
            <person name="Mondo S."/>
            <person name="Nolan M."/>
            <person name="Ohm R."/>
            <person name="Pangilinan J."/>
            <person name="Park H.-J."/>
            <person name="Ramirez L."/>
            <person name="Alfaro M."/>
            <person name="Sun H."/>
            <person name="Tritt A."/>
            <person name="Yoshinaga Y."/>
            <person name="Zwiers L.-H."/>
            <person name="Turgeon B."/>
            <person name="Goodwin S."/>
            <person name="Spatafora J."/>
            <person name="Crous P."/>
            <person name="Grigoriev I."/>
        </authorList>
    </citation>
    <scope>NUCLEOTIDE SEQUENCE</scope>
    <source>
        <strain evidence="3">ATCC 36951</strain>
    </source>
</reference>
<feature type="signal peptide" evidence="2">
    <location>
        <begin position="1"/>
        <end position="17"/>
    </location>
</feature>
<sequence length="83" mass="8493">MKFVFLALACLTFLAVAQIECSCPNGGAAGGPACGCNSNASCFCERESDDLPVATECSGLGSCGCPSDQNVERTTPPPPPKMF</sequence>